<dbReference type="Proteomes" id="UP000290243">
    <property type="component" value="Chromosome"/>
</dbReference>
<sequence>MNDKIKIKLNFPVIQKRVEFTYREIEKMENYYKFILIPLIEFKKLNKYITVNDIFKEFYNINSDVLIRKFWLLILRDMHRKNIITINFNSSESMIEDFNLLEMDIKNIDINKKIEKYVEMNKFYSLTDREMKKYFTFYIKSKFLSENYDKYFDTKNIDKAWNGYSFEGFDKNESKEIDQKISKLEYDFEKDDSKLILKKGVENSHDIKVSFFESDYAFDINNSSTIISINIRPMNIAQNYFMEDFIKSNLINELNNRKLLYDTIFPNNTFLSNFRIKDRYEKLDIKEFDIKKWMIKKSFDQNNIVEGKYNEKFLLLDKKIFDINKIKVNVKIDDNKVEENGVDFFIPTEIPESKYLELLEDIYDKKISPTDIMASALEKYLDKFLKDIKEKSNFNFELISKIWIFLSNFKTKDRFKEITQLFSNNVFLDVLNTIKTSDDLDKFMSILNNSELIFKNIISEYNINLHNLDIFNFISSWNNNMLREIFKKYVNEHHLVDLYNDNKFKETLFYHDLKNHISSDFENLNEQINSDIEASVKLNHLEKFKKKEVYKGLLAFDCLDYINEYIFKKEEEIKNSLEYIRNNLIPKAVSIRQRLEKFKKNSKTTFTESLEKIDLKLADYYKYLSNNYAHSSKKDTTTAEYILKMSDEEVMVENNKLDKISEYIKQFEVSK</sequence>
<dbReference type="OrthoDB" id="393380at2"/>
<keyword evidence="2" id="KW-1185">Reference proteome</keyword>
<protein>
    <submittedName>
        <fullName evidence="1">Uncharacterized protein</fullName>
    </submittedName>
</protein>
<name>A0A449B496_9BACT</name>
<evidence type="ECO:0000313" key="2">
    <source>
        <dbReference type="Proteomes" id="UP000290243"/>
    </source>
</evidence>
<dbReference type="AlphaFoldDB" id="A0A449B496"/>
<dbReference type="RefSeq" id="WP_129646457.1">
    <property type="nucleotide sequence ID" value="NZ_LR215037.1"/>
</dbReference>
<organism evidence="1 2">
    <name type="scientific">Mycoplasmopsis maculosa</name>
    <dbReference type="NCBI Taxonomy" id="114885"/>
    <lineage>
        <taxon>Bacteria</taxon>
        <taxon>Bacillati</taxon>
        <taxon>Mycoplasmatota</taxon>
        <taxon>Mycoplasmoidales</taxon>
        <taxon>Metamycoplasmataceae</taxon>
        <taxon>Mycoplasmopsis</taxon>
    </lineage>
</organism>
<dbReference type="EMBL" id="LR215037">
    <property type="protein sequence ID" value="VEU75396.1"/>
    <property type="molecule type" value="Genomic_DNA"/>
</dbReference>
<accession>A0A449B496</accession>
<evidence type="ECO:0000313" key="1">
    <source>
        <dbReference type="EMBL" id="VEU75396.1"/>
    </source>
</evidence>
<dbReference type="KEGG" id="mmau:NCTC10168_00314"/>
<reference evidence="1 2" key="1">
    <citation type="submission" date="2019-01" db="EMBL/GenBank/DDBJ databases">
        <authorList>
            <consortium name="Pathogen Informatics"/>
        </authorList>
    </citation>
    <scope>NUCLEOTIDE SEQUENCE [LARGE SCALE GENOMIC DNA]</scope>
    <source>
        <strain evidence="1 2">NCTC10168</strain>
    </source>
</reference>
<proteinExistence type="predicted"/>
<gene>
    <name evidence="1" type="ORF">NCTC10168_00314</name>
</gene>